<reference evidence="2 3" key="1">
    <citation type="submission" date="2018-12" db="EMBL/GenBank/DDBJ databases">
        <authorList>
            <consortium name="Pathogen Informatics"/>
        </authorList>
    </citation>
    <scope>NUCLEOTIDE SEQUENCE [LARGE SCALE GENOMIC DNA]</scope>
    <source>
        <strain evidence="2 3">NCTC12967</strain>
    </source>
</reference>
<feature type="transmembrane region" description="Helical" evidence="1">
    <location>
        <begin position="192"/>
        <end position="211"/>
    </location>
</feature>
<gene>
    <name evidence="2" type="ORF">NCTC12967_01834</name>
</gene>
<feature type="transmembrane region" description="Helical" evidence="1">
    <location>
        <begin position="117"/>
        <end position="136"/>
    </location>
</feature>
<protein>
    <submittedName>
        <fullName evidence="2">Uncharacterized protein</fullName>
    </submittedName>
</protein>
<feature type="transmembrane region" description="Helical" evidence="1">
    <location>
        <begin position="86"/>
        <end position="105"/>
    </location>
</feature>
<keyword evidence="1" id="KW-0812">Transmembrane</keyword>
<keyword evidence="1" id="KW-1133">Transmembrane helix</keyword>
<feature type="transmembrane region" description="Helical" evidence="1">
    <location>
        <begin position="12"/>
        <end position="34"/>
    </location>
</feature>
<dbReference type="GeneID" id="64407288"/>
<dbReference type="RefSeq" id="WP_061786834.1">
    <property type="nucleotide sequence ID" value="NZ_LR134406.1"/>
</dbReference>
<evidence type="ECO:0000256" key="1">
    <source>
        <dbReference type="SAM" id="Phobius"/>
    </source>
</evidence>
<name>A0A3S4UFH3_9ACTN</name>
<keyword evidence="3" id="KW-1185">Reference proteome</keyword>
<keyword evidence="1" id="KW-0472">Membrane</keyword>
<feature type="transmembrane region" description="Helical" evidence="1">
    <location>
        <begin position="46"/>
        <end position="65"/>
    </location>
</feature>
<evidence type="ECO:0000313" key="3">
    <source>
        <dbReference type="Proteomes" id="UP000273044"/>
    </source>
</evidence>
<feature type="transmembrane region" description="Helical" evidence="1">
    <location>
        <begin position="143"/>
        <end position="161"/>
    </location>
</feature>
<sequence length="215" mass="22001">MAVIAAEWRKLGLPGIWLVVALTVAGSWALAALMSGPSGSAQTLQLVPSLTAMGCILLGVLAATGEYSGRQVATTCTAMPRRFPVAVVKALTATVVLTVTAMMAAGGVRLLVPEGEWALPGVVAHLAAMGLLGYAIGLVARQLVASLTTAFVLLVVAGPVLRPYTKLATWLPGSVGADLFAPDPAHPLAESVGALAGWVLGFWVIAAVVWARRDA</sequence>
<dbReference type="EMBL" id="LR134406">
    <property type="protein sequence ID" value="VEH70534.1"/>
    <property type="molecule type" value="Genomic_DNA"/>
</dbReference>
<dbReference type="Proteomes" id="UP000273044">
    <property type="component" value="Chromosome"/>
</dbReference>
<dbReference type="AlphaFoldDB" id="A0A3S4UFH3"/>
<organism evidence="2 3">
    <name type="scientific">Arachnia propionica</name>
    <dbReference type="NCBI Taxonomy" id="1750"/>
    <lineage>
        <taxon>Bacteria</taxon>
        <taxon>Bacillati</taxon>
        <taxon>Actinomycetota</taxon>
        <taxon>Actinomycetes</taxon>
        <taxon>Propionibacteriales</taxon>
        <taxon>Propionibacteriaceae</taxon>
        <taxon>Arachnia</taxon>
    </lineage>
</organism>
<accession>A0A3S4UFH3</accession>
<proteinExistence type="predicted"/>
<evidence type="ECO:0000313" key="2">
    <source>
        <dbReference type="EMBL" id="VEH70534.1"/>
    </source>
</evidence>